<dbReference type="InterPro" id="IPR003439">
    <property type="entry name" value="ABC_transporter-like_ATP-bd"/>
</dbReference>
<dbReference type="SMART" id="SM00382">
    <property type="entry name" value="AAA"/>
    <property type="match status" value="1"/>
</dbReference>
<dbReference type="PANTHER" id="PTHR24220:SF685">
    <property type="entry name" value="ABC TRANSPORTER RELATED"/>
    <property type="match status" value="1"/>
</dbReference>
<gene>
    <name evidence="4" type="primary">yxdL1</name>
    <name evidence="4" type="ORF">SRIMR7_09605</name>
</gene>
<dbReference type="PANTHER" id="PTHR24220">
    <property type="entry name" value="IMPORT ATP-BINDING PROTEIN"/>
    <property type="match status" value="1"/>
</dbReference>
<name>A0ABY3YWP7_STRRM</name>
<evidence type="ECO:0000256" key="2">
    <source>
        <dbReference type="ARBA" id="ARBA00022840"/>
    </source>
</evidence>
<dbReference type="GeneID" id="66858512"/>
<organism evidence="4 5">
    <name type="scientific">Streptomyces rimosus subsp. rimosus</name>
    <dbReference type="NCBI Taxonomy" id="132474"/>
    <lineage>
        <taxon>Bacteria</taxon>
        <taxon>Bacillati</taxon>
        <taxon>Actinomycetota</taxon>
        <taxon>Actinomycetes</taxon>
        <taxon>Kitasatosporales</taxon>
        <taxon>Streptomycetaceae</taxon>
        <taxon>Streptomyces</taxon>
    </lineage>
</organism>
<sequence length="239" mass="26088">MGGFEGSPPPFESQEYAVTLDNVSKRYPEAEPGRRALDDLSLGVRKGRFCAVMGPPKSGKTTLLHCMAGLVRPSSGTVRWGHAEADSIGVVRTDDLPHPGASVRDFVSARPEGPERSDREVRNACRLARLWPRRRDVRELTPVQLKKATLARALADSPRLLLVDEPPCTAGEEHSRVLGDIVRRAVRTLEVTAVMATDDPLAASRADSVVFLRDGRLVDAVAKASVEEITDCLQFLGER</sequence>
<dbReference type="Proteomes" id="UP000829494">
    <property type="component" value="Chromosome"/>
</dbReference>
<dbReference type="InterPro" id="IPR027417">
    <property type="entry name" value="P-loop_NTPase"/>
</dbReference>
<dbReference type="EMBL" id="CP094298">
    <property type="protein sequence ID" value="UNZ02403.1"/>
    <property type="molecule type" value="Genomic_DNA"/>
</dbReference>
<keyword evidence="1" id="KW-0547">Nucleotide-binding</keyword>
<evidence type="ECO:0000313" key="5">
    <source>
        <dbReference type="Proteomes" id="UP000829494"/>
    </source>
</evidence>
<reference evidence="4 5" key="1">
    <citation type="submission" date="2022-03" db="EMBL/GenBank/DDBJ databases">
        <title>Complete genome of Streptomyces rimosus ssp. rimosus R7 (=ATCC 10970).</title>
        <authorList>
            <person name="Beganovic S."/>
            <person name="Ruckert C."/>
            <person name="Busche T."/>
            <person name="Kalinowski J."/>
            <person name="Wittmann C."/>
        </authorList>
    </citation>
    <scope>NUCLEOTIDE SEQUENCE [LARGE SCALE GENOMIC DNA]</scope>
    <source>
        <strain evidence="4 5">R7</strain>
    </source>
</reference>
<dbReference type="Pfam" id="PF00005">
    <property type="entry name" value="ABC_tran"/>
    <property type="match status" value="1"/>
</dbReference>
<evidence type="ECO:0000256" key="1">
    <source>
        <dbReference type="ARBA" id="ARBA00022741"/>
    </source>
</evidence>
<keyword evidence="2 4" id="KW-0067">ATP-binding</keyword>
<dbReference type="PROSITE" id="PS50893">
    <property type="entry name" value="ABC_TRANSPORTER_2"/>
    <property type="match status" value="1"/>
</dbReference>
<dbReference type="SUPFAM" id="SSF52540">
    <property type="entry name" value="P-loop containing nucleoside triphosphate hydrolases"/>
    <property type="match status" value="1"/>
</dbReference>
<dbReference type="InterPro" id="IPR015854">
    <property type="entry name" value="ABC_transpr_LolD-like"/>
</dbReference>
<dbReference type="GO" id="GO:0005524">
    <property type="term" value="F:ATP binding"/>
    <property type="evidence" value="ECO:0007669"/>
    <property type="project" value="UniProtKB-KW"/>
</dbReference>
<accession>A0ABY3YWP7</accession>
<dbReference type="Gene3D" id="3.40.50.300">
    <property type="entry name" value="P-loop containing nucleotide triphosphate hydrolases"/>
    <property type="match status" value="1"/>
</dbReference>
<dbReference type="InterPro" id="IPR003593">
    <property type="entry name" value="AAA+_ATPase"/>
</dbReference>
<feature type="domain" description="ABC transporter" evidence="3">
    <location>
        <begin position="18"/>
        <end position="239"/>
    </location>
</feature>
<protein>
    <submittedName>
        <fullName evidence="4">ABC transporter ATP-binding protein YxdL</fullName>
    </submittedName>
</protein>
<dbReference type="RefSeq" id="WP_078575278.1">
    <property type="nucleotide sequence ID" value="NZ_CP043497.1"/>
</dbReference>
<proteinExistence type="predicted"/>
<evidence type="ECO:0000313" key="4">
    <source>
        <dbReference type="EMBL" id="UNZ02403.1"/>
    </source>
</evidence>
<evidence type="ECO:0000259" key="3">
    <source>
        <dbReference type="PROSITE" id="PS50893"/>
    </source>
</evidence>
<keyword evidence="5" id="KW-1185">Reference proteome</keyword>